<dbReference type="Gene3D" id="4.10.60.10">
    <property type="entry name" value="Zinc finger, CCHC-type"/>
    <property type="match status" value="1"/>
</dbReference>
<comment type="caution">
    <text evidence="5">The sequence shown here is derived from an EMBL/GenBank/DDBJ whole genome shotgun (WGS) entry which is preliminary data.</text>
</comment>
<name>A0ABQ8K232_9APHY</name>
<feature type="compositionally biased region" description="Basic and acidic residues" evidence="3">
    <location>
        <begin position="70"/>
        <end position="80"/>
    </location>
</feature>
<dbReference type="Pfam" id="PF00098">
    <property type="entry name" value="zf-CCHC"/>
    <property type="match status" value="1"/>
</dbReference>
<evidence type="ECO:0000256" key="3">
    <source>
        <dbReference type="SAM" id="MobiDB-lite"/>
    </source>
</evidence>
<accession>A0ABQ8K232</accession>
<dbReference type="EMBL" id="JADCUA010000032">
    <property type="protein sequence ID" value="KAH9830354.1"/>
    <property type="molecule type" value="Genomic_DNA"/>
</dbReference>
<keyword evidence="2" id="KW-0862">Zinc</keyword>
<dbReference type="RefSeq" id="XP_047773676.1">
    <property type="nucleotide sequence ID" value="XM_047921143.1"/>
</dbReference>
<protein>
    <recommendedName>
        <fullName evidence="4">CCHC-type domain-containing protein</fullName>
    </recommendedName>
</protein>
<evidence type="ECO:0000313" key="5">
    <source>
        <dbReference type="EMBL" id="KAH9830354.1"/>
    </source>
</evidence>
<dbReference type="SMART" id="SM00343">
    <property type="entry name" value="ZnF_C2HC"/>
    <property type="match status" value="1"/>
</dbReference>
<evidence type="ECO:0000256" key="1">
    <source>
        <dbReference type="ARBA" id="ARBA00022664"/>
    </source>
</evidence>
<proteinExistence type="predicted"/>
<keyword evidence="6" id="KW-1185">Reference proteome</keyword>
<evidence type="ECO:0000313" key="6">
    <source>
        <dbReference type="Proteomes" id="UP000814176"/>
    </source>
</evidence>
<dbReference type="InterPro" id="IPR001878">
    <property type="entry name" value="Znf_CCHC"/>
</dbReference>
<dbReference type="GeneID" id="72001875"/>
<dbReference type="SUPFAM" id="SSF57756">
    <property type="entry name" value="Retrovirus zinc finger-like domains"/>
    <property type="match status" value="1"/>
</dbReference>
<feature type="region of interest" description="Disordered" evidence="3">
    <location>
        <begin position="70"/>
        <end position="90"/>
    </location>
</feature>
<evidence type="ECO:0000256" key="2">
    <source>
        <dbReference type="PROSITE-ProRule" id="PRU00047"/>
    </source>
</evidence>
<gene>
    <name evidence="5" type="ORF">C8Q71DRAFT_717129</name>
</gene>
<reference evidence="5 6" key="1">
    <citation type="journal article" date="2021" name="Environ. Microbiol.">
        <title>Gene family expansions and transcriptome signatures uncover fungal adaptations to wood decay.</title>
        <authorList>
            <person name="Hage H."/>
            <person name="Miyauchi S."/>
            <person name="Viragh M."/>
            <person name="Drula E."/>
            <person name="Min B."/>
            <person name="Chaduli D."/>
            <person name="Navarro D."/>
            <person name="Favel A."/>
            <person name="Norest M."/>
            <person name="Lesage-Meessen L."/>
            <person name="Balint B."/>
            <person name="Merenyi Z."/>
            <person name="de Eugenio L."/>
            <person name="Morin E."/>
            <person name="Martinez A.T."/>
            <person name="Baldrian P."/>
            <person name="Stursova M."/>
            <person name="Martinez M.J."/>
            <person name="Novotny C."/>
            <person name="Magnuson J.K."/>
            <person name="Spatafora J.W."/>
            <person name="Maurice S."/>
            <person name="Pangilinan J."/>
            <person name="Andreopoulos W."/>
            <person name="LaButti K."/>
            <person name="Hundley H."/>
            <person name="Na H."/>
            <person name="Kuo A."/>
            <person name="Barry K."/>
            <person name="Lipzen A."/>
            <person name="Henrissat B."/>
            <person name="Riley R."/>
            <person name="Ahrendt S."/>
            <person name="Nagy L.G."/>
            <person name="Grigoriev I.V."/>
            <person name="Martin F."/>
            <person name="Rosso M.N."/>
        </authorList>
    </citation>
    <scope>NUCLEOTIDE SEQUENCE [LARGE SCALE GENOMIC DNA]</scope>
    <source>
        <strain evidence="5 6">CIRM-BRFM 1785</strain>
    </source>
</reference>
<dbReference type="Proteomes" id="UP000814176">
    <property type="component" value="Unassembled WGS sequence"/>
</dbReference>
<organism evidence="5 6">
    <name type="scientific">Rhodofomes roseus</name>
    <dbReference type="NCBI Taxonomy" id="34475"/>
    <lineage>
        <taxon>Eukaryota</taxon>
        <taxon>Fungi</taxon>
        <taxon>Dikarya</taxon>
        <taxon>Basidiomycota</taxon>
        <taxon>Agaricomycotina</taxon>
        <taxon>Agaricomycetes</taxon>
        <taxon>Polyporales</taxon>
        <taxon>Rhodofomes</taxon>
    </lineage>
</organism>
<keyword evidence="2" id="KW-0863">Zinc-finger</keyword>
<sequence length="157" mass="16994">MQWISRVQKAAMELHHTPVPVATVDIVLVISDGLPNTYDPVITALDGLDYSQLTLPLVISRVIGHESKLARSKEKERETLESPGSDPSSYALVARHGNKKAGTSPSIICYNCGGRGHIKVDCPSPSVDVHAHVAALSEKDDGDEHAMLATMETIRLF</sequence>
<keyword evidence="2" id="KW-0479">Metal-binding</keyword>
<feature type="domain" description="CCHC-type" evidence="4">
    <location>
        <begin position="109"/>
        <end position="124"/>
    </location>
</feature>
<dbReference type="InterPro" id="IPR036875">
    <property type="entry name" value="Znf_CCHC_sf"/>
</dbReference>
<keyword evidence="1" id="KW-0507">mRNA processing</keyword>
<dbReference type="PROSITE" id="PS50158">
    <property type="entry name" value="ZF_CCHC"/>
    <property type="match status" value="1"/>
</dbReference>
<evidence type="ECO:0000259" key="4">
    <source>
        <dbReference type="PROSITE" id="PS50158"/>
    </source>
</evidence>